<dbReference type="EMBL" id="BDIP01000075">
    <property type="protein sequence ID" value="GIQ79914.1"/>
    <property type="molecule type" value="Genomic_DNA"/>
</dbReference>
<dbReference type="GO" id="GO:0016874">
    <property type="term" value="F:ligase activity"/>
    <property type="evidence" value="ECO:0007669"/>
    <property type="project" value="UniProtKB-KW"/>
</dbReference>
<keyword evidence="2" id="KW-1185">Reference proteome</keyword>
<dbReference type="PANTHER" id="PTHR46069">
    <property type="entry name" value="TUBULIN TYROSINE LIGASE"/>
    <property type="match status" value="1"/>
</dbReference>
<evidence type="ECO:0000313" key="1">
    <source>
        <dbReference type="EMBL" id="GIQ79914.1"/>
    </source>
</evidence>
<dbReference type="Proteomes" id="UP000265618">
    <property type="component" value="Unassembled WGS sequence"/>
</dbReference>
<gene>
    <name evidence="1" type="ORF">KIPB_000621</name>
</gene>
<dbReference type="AlphaFoldDB" id="A0A9K3CMS2"/>
<organism evidence="1 2">
    <name type="scientific">Kipferlia bialata</name>
    <dbReference type="NCBI Taxonomy" id="797122"/>
    <lineage>
        <taxon>Eukaryota</taxon>
        <taxon>Metamonada</taxon>
        <taxon>Carpediemonas-like organisms</taxon>
        <taxon>Kipferlia</taxon>
    </lineage>
</organism>
<dbReference type="Gene3D" id="3.30.470.20">
    <property type="entry name" value="ATP-grasp fold, B domain"/>
    <property type="match status" value="1"/>
</dbReference>
<sequence length="163" mass="18243">MLPLSHLETVTDRKVDDFFMPAMTHIVKQSLLAVAGKIGTQGTTNSFELFGYDLMLDEDLNMTLIEVNTNPCIAFESEVSYQLLPRLLDDMFALTIDQVFSPPRNCAQRLAAAPPGSDAPPPAGKRKERLEALTNIRWGAEGVRSFENGWVQVLKGWRSYGRR</sequence>
<dbReference type="SUPFAM" id="SSF56059">
    <property type="entry name" value="Glutathione synthetase ATP-binding domain-like"/>
    <property type="match status" value="1"/>
</dbReference>
<dbReference type="OrthoDB" id="202825at2759"/>
<name>A0A9K3CMS2_9EUKA</name>
<comment type="caution">
    <text evidence="1">The sequence shown here is derived from an EMBL/GenBank/DDBJ whole genome shotgun (WGS) entry which is preliminary data.</text>
</comment>
<evidence type="ECO:0000313" key="2">
    <source>
        <dbReference type="Proteomes" id="UP000265618"/>
    </source>
</evidence>
<dbReference type="PANTHER" id="PTHR46069:SF1">
    <property type="entry name" value="CHROMOSOME UNDETERMINED SCAFFOLD_125, WHOLE GENOME SHOTGUN SEQUENCE"/>
    <property type="match status" value="1"/>
</dbReference>
<proteinExistence type="predicted"/>
<dbReference type="Pfam" id="PF03133">
    <property type="entry name" value="TTL"/>
    <property type="match status" value="1"/>
</dbReference>
<accession>A0A9K3CMS2</accession>
<keyword evidence="1" id="KW-0436">Ligase</keyword>
<protein>
    <submittedName>
        <fullName evidence="1">Tubulin-tyrosine ligase/Tubulin polyglutamylase</fullName>
    </submittedName>
</protein>
<dbReference type="InterPro" id="IPR004344">
    <property type="entry name" value="TTL/TTLL_fam"/>
</dbReference>
<dbReference type="PROSITE" id="PS51221">
    <property type="entry name" value="TTL"/>
    <property type="match status" value="1"/>
</dbReference>
<reference evidence="1 2" key="1">
    <citation type="journal article" date="2018" name="PLoS ONE">
        <title>The draft genome of Kipferlia bialata reveals reductive genome evolution in fornicate parasites.</title>
        <authorList>
            <person name="Tanifuji G."/>
            <person name="Takabayashi S."/>
            <person name="Kume K."/>
            <person name="Takagi M."/>
            <person name="Nakayama T."/>
            <person name="Kamikawa R."/>
            <person name="Inagaki Y."/>
            <person name="Hashimoto T."/>
        </authorList>
    </citation>
    <scope>NUCLEOTIDE SEQUENCE [LARGE SCALE GENOMIC DNA]</scope>
    <source>
        <strain evidence="1">NY0173</strain>
    </source>
</reference>